<gene>
    <name evidence="2" type="ORF">GBK04_11365</name>
</gene>
<dbReference type="RefSeq" id="WP_152759746.1">
    <property type="nucleotide sequence ID" value="NZ_WHLY01000002.1"/>
</dbReference>
<dbReference type="Proteomes" id="UP000479293">
    <property type="component" value="Unassembled WGS sequence"/>
</dbReference>
<sequence>MAPRGTLVDPQYQWDPTARAGEVGGTMKPIHRRVSVAEIEQIVRNLTFQPDGQARLGELSNRVFDELGRPLGNRPGEAYA</sequence>
<protein>
    <submittedName>
        <fullName evidence="2">Uncharacterized protein</fullName>
    </submittedName>
</protein>
<organism evidence="2 3">
    <name type="scientific">Salmonirosea aquatica</name>
    <dbReference type="NCBI Taxonomy" id="2654236"/>
    <lineage>
        <taxon>Bacteria</taxon>
        <taxon>Pseudomonadati</taxon>
        <taxon>Bacteroidota</taxon>
        <taxon>Cytophagia</taxon>
        <taxon>Cytophagales</taxon>
        <taxon>Spirosomataceae</taxon>
        <taxon>Salmonirosea</taxon>
    </lineage>
</organism>
<comment type="caution">
    <text evidence="2">The sequence shown here is derived from an EMBL/GenBank/DDBJ whole genome shotgun (WGS) entry which is preliminary data.</text>
</comment>
<dbReference type="AlphaFoldDB" id="A0A7C9FP57"/>
<reference evidence="2 3" key="1">
    <citation type="submission" date="2019-10" db="EMBL/GenBank/DDBJ databases">
        <title>Draft Genome Sequence of Cytophagaceae sp. SJW1-29.</title>
        <authorList>
            <person name="Choi A."/>
        </authorList>
    </citation>
    <scope>NUCLEOTIDE SEQUENCE [LARGE SCALE GENOMIC DNA]</scope>
    <source>
        <strain evidence="2 3">SJW1-29</strain>
    </source>
</reference>
<evidence type="ECO:0000313" key="3">
    <source>
        <dbReference type="Proteomes" id="UP000479293"/>
    </source>
</evidence>
<evidence type="ECO:0000313" key="2">
    <source>
        <dbReference type="EMBL" id="MPR33951.1"/>
    </source>
</evidence>
<accession>A0A7C9FP57</accession>
<name>A0A7C9FP57_9BACT</name>
<dbReference type="EMBL" id="WHLY01000002">
    <property type="protein sequence ID" value="MPR33951.1"/>
    <property type="molecule type" value="Genomic_DNA"/>
</dbReference>
<evidence type="ECO:0000256" key="1">
    <source>
        <dbReference type="SAM" id="MobiDB-lite"/>
    </source>
</evidence>
<keyword evidence="3" id="KW-1185">Reference proteome</keyword>
<proteinExistence type="predicted"/>
<feature type="region of interest" description="Disordered" evidence="1">
    <location>
        <begin position="1"/>
        <end position="26"/>
    </location>
</feature>